<sequence length="53" mass="6045">MEARIKEFLALLIPFLGVHLGAATIILTRRRLSGSILARADPLLPWIRKPWPR</sequence>
<keyword evidence="2" id="KW-1185">Reference proteome</keyword>
<dbReference type="Proteomes" id="UP000008022">
    <property type="component" value="Unassembled WGS sequence"/>
</dbReference>
<evidence type="ECO:0000313" key="2">
    <source>
        <dbReference type="Proteomes" id="UP000008022"/>
    </source>
</evidence>
<accession>A0A0E0QX02</accession>
<proteinExistence type="predicted"/>
<evidence type="ECO:0000313" key="1">
    <source>
        <dbReference type="EnsemblPlants" id="ORUFI10G04530.1"/>
    </source>
</evidence>
<dbReference type="EnsemblPlants" id="ORUFI10G04530.1">
    <property type="protein sequence ID" value="ORUFI10G04530.1"/>
    <property type="gene ID" value="ORUFI10G04530"/>
</dbReference>
<dbReference type="HOGENOM" id="CLU_3072032_0_0_1"/>
<reference evidence="2" key="1">
    <citation type="submission" date="2013-06" db="EMBL/GenBank/DDBJ databases">
        <authorList>
            <person name="Zhao Q."/>
        </authorList>
    </citation>
    <scope>NUCLEOTIDE SEQUENCE</scope>
    <source>
        <strain evidence="2">cv. W1943</strain>
    </source>
</reference>
<reference evidence="1" key="2">
    <citation type="submission" date="2015-06" db="UniProtKB">
        <authorList>
            <consortium name="EnsemblPlants"/>
        </authorList>
    </citation>
    <scope>IDENTIFICATION</scope>
</reference>
<protein>
    <submittedName>
        <fullName evidence="1">Uncharacterized protein</fullName>
    </submittedName>
</protein>
<organism evidence="1 2">
    <name type="scientific">Oryza rufipogon</name>
    <name type="common">Brownbeard rice</name>
    <name type="synonym">Asian wild rice</name>
    <dbReference type="NCBI Taxonomy" id="4529"/>
    <lineage>
        <taxon>Eukaryota</taxon>
        <taxon>Viridiplantae</taxon>
        <taxon>Streptophyta</taxon>
        <taxon>Embryophyta</taxon>
        <taxon>Tracheophyta</taxon>
        <taxon>Spermatophyta</taxon>
        <taxon>Magnoliopsida</taxon>
        <taxon>Liliopsida</taxon>
        <taxon>Poales</taxon>
        <taxon>Poaceae</taxon>
        <taxon>BOP clade</taxon>
        <taxon>Oryzoideae</taxon>
        <taxon>Oryzeae</taxon>
        <taxon>Oryzinae</taxon>
        <taxon>Oryza</taxon>
    </lineage>
</organism>
<dbReference type="AlphaFoldDB" id="A0A0E0QX02"/>
<name>A0A0E0QX02_ORYRU</name>
<dbReference type="Gramene" id="ORUFI10G04530.1">
    <property type="protein sequence ID" value="ORUFI10G04530.1"/>
    <property type="gene ID" value="ORUFI10G04530"/>
</dbReference>